<dbReference type="GO" id="GO:0004089">
    <property type="term" value="F:carbonate dehydratase activity"/>
    <property type="evidence" value="ECO:0007669"/>
    <property type="project" value="UniProtKB-EC"/>
</dbReference>
<dbReference type="PANTHER" id="PTHR11002:SF76">
    <property type="entry name" value="CARBONIC ANHYDRASE"/>
    <property type="match status" value="1"/>
</dbReference>
<evidence type="ECO:0000256" key="4">
    <source>
        <dbReference type="ARBA" id="ARBA00022833"/>
    </source>
</evidence>
<evidence type="ECO:0000256" key="3">
    <source>
        <dbReference type="ARBA" id="ARBA00022723"/>
    </source>
</evidence>
<gene>
    <name evidence="9" type="ORF">A6770_10145</name>
</gene>
<dbReference type="SUPFAM" id="SSF53056">
    <property type="entry name" value="beta-carbonic anhydrase, cab"/>
    <property type="match status" value="1"/>
</dbReference>
<dbReference type="GO" id="GO:0008270">
    <property type="term" value="F:zinc ion binding"/>
    <property type="evidence" value="ECO:0007669"/>
    <property type="project" value="InterPro"/>
</dbReference>
<comment type="catalytic activity">
    <reaction evidence="6">
        <text>hydrogencarbonate + H(+) = CO2 + H2O</text>
        <dbReference type="Rhea" id="RHEA:10748"/>
        <dbReference type="ChEBI" id="CHEBI:15377"/>
        <dbReference type="ChEBI" id="CHEBI:15378"/>
        <dbReference type="ChEBI" id="CHEBI:16526"/>
        <dbReference type="ChEBI" id="CHEBI:17544"/>
        <dbReference type="EC" id="4.2.1.1"/>
    </reaction>
</comment>
<dbReference type="SMART" id="SM00947">
    <property type="entry name" value="Pro_CA"/>
    <property type="match status" value="1"/>
</dbReference>
<keyword evidence="8" id="KW-0812">Transmembrane</keyword>
<evidence type="ECO:0000256" key="5">
    <source>
        <dbReference type="ARBA" id="ARBA00023239"/>
    </source>
</evidence>
<feature type="binding site" evidence="7">
    <location>
        <position position="156"/>
    </location>
    <ligand>
        <name>Zn(2+)</name>
        <dbReference type="ChEBI" id="CHEBI:29105"/>
    </ligand>
</feature>
<proteinExistence type="inferred from homology"/>
<evidence type="ECO:0000256" key="7">
    <source>
        <dbReference type="PIRSR" id="PIRSR601765-1"/>
    </source>
</evidence>
<dbReference type="Pfam" id="PF00484">
    <property type="entry name" value="Pro_CA"/>
    <property type="match status" value="1"/>
</dbReference>
<keyword evidence="4 7" id="KW-0862">Zinc</keyword>
<accession>A0A367RW22</accession>
<keyword evidence="8" id="KW-1133">Transmembrane helix</keyword>
<keyword evidence="8" id="KW-0472">Membrane</keyword>
<dbReference type="CDD" id="cd03378">
    <property type="entry name" value="beta_CA_cladeC"/>
    <property type="match status" value="1"/>
</dbReference>
<dbReference type="PROSITE" id="PS51318">
    <property type="entry name" value="TAT"/>
    <property type="match status" value="1"/>
</dbReference>
<dbReference type="EC" id="4.2.1.1" evidence="2"/>
<dbReference type="Gene3D" id="3.40.1050.10">
    <property type="entry name" value="Carbonic anhydrase"/>
    <property type="match status" value="1"/>
</dbReference>
<evidence type="ECO:0000313" key="10">
    <source>
        <dbReference type="Proteomes" id="UP000252107"/>
    </source>
</evidence>
<dbReference type="AlphaFoldDB" id="A0A367RW22"/>
<dbReference type="Proteomes" id="UP000252107">
    <property type="component" value="Unassembled WGS sequence"/>
</dbReference>
<dbReference type="GO" id="GO:0015976">
    <property type="term" value="P:carbon utilization"/>
    <property type="evidence" value="ECO:0007669"/>
    <property type="project" value="InterPro"/>
</dbReference>
<organism evidence="9 10">
    <name type="scientific">Nostoc minutum NIES-26</name>
    <dbReference type="NCBI Taxonomy" id="1844469"/>
    <lineage>
        <taxon>Bacteria</taxon>
        <taxon>Bacillati</taxon>
        <taxon>Cyanobacteriota</taxon>
        <taxon>Cyanophyceae</taxon>
        <taxon>Nostocales</taxon>
        <taxon>Nostocaceae</taxon>
        <taxon>Nostoc</taxon>
    </lineage>
</organism>
<sequence>MTRINGFIGRRDFFKLAGTGGFAIAATAFGGSLIWGKQDTAIADVNPANPNPVNSNQALKYLLDGNQRFLHQRPKYPHQSLRHLQLVAKAQYPFAAILGCADSRVPAEIVFDRGLGDLFVVRVAGNVASDMAIGSLEYATAVLGTQLIVVLGHRRCGAVAEAIKNAPLPGRIGYVVESIKPALAKVNLTIGAGDRNDDAVIANIQYQAEKLQQNSMILAQLLHAGKLKIVGACYDIDTGKVSIIT</sequence>
<dbReference type="PROSITE" id="PS00704">
    <property type="entry name" value="PROK_CO2_ANHYDRASE_1"/>
    <property type="match status" value="1"/>
</dbReference>
<reference evidence="9" key="1">
    <citation type="submission" date="2016-04" db="EMBL/GenBank/DDBJ databases">
        <authorList>
            <person name="Tabuchi Yagui T.R."/>
        </authorList>
    </citation>
    <scope>NUCLEOTIDE SEQUENCE [LARGE SCALE GENOMIC DNA]</scope>
    <source>
        <strain evidence="9">NIES-26</strain>
    </source>
</reference>
<dbReference type="InterPro" id="IPR006311">
    <property type="entry name" value="TAT_signal"/>
</dbReference>
<keyword evidence="5" id="KW-0456">Lyase</keyword>
<evidence type="ECO:0000256" key="8">
    <source>
        <dbReference type="SAM" id="Phobius"/>
    </source>
</evidence>
<keyword evidence="10" id="KW-1185">Reference proteome</keyword>
<dbReference type="InterPro" id="IPR001765">
    <property type="entry name" value="Carbonic_anhydrase"/>
</dbReference>
<comment type="cofactor">
    <cofactor evidence="7">
        <name>Zn(2+)</name>
        <dbReference type="ChEBI" id="CHEBI:29105"/>
    </cofactor>
    <text evidence="7">Binds 1 zinc ion per subunit.</text>
</comment>
<evidence type="ECO:0000256" key="1">
    <source>
        <dbReference type="ARBA" id="ARBA00006217"/>
    </source>
</evidence>
<protein>
    <recommendedName>
        <fullName evidence="2">carbonic anhydrase</fullName>
        <ecNumber evidence="2">4.2.1.1</ecNumber>
    </recommendedName>
</protein>
<name>A0A367RW22_9NOSO</name>
<dbReference type="EMBL" id="LXQD01000043">
    <property type="protein sequence ID" value="RCJ40758.1"/>
    <property type="molecule type" value="Genomic_DNA"/>
</dbReference>
<evidence type="ECO:0000256" key="2">
    <source>
        <dbReference type="ARBA" id="ARBA00012925"/>
    </source>
</evidence>
<comment type="caution">
    <text evidence="9">The sequence shown here is derived from an EMBL/GenBank/DDBJ whole genome shotgun (WGS) entry which is preliminary data.</text>
</comment>
<dbReference type="InterPro" id="IPR036874">
    <property type="entry name" value="Carbonic_anhydrase_sf"/>
</dbReference>
<evidence type="ECO:0000313" key="9">
    <source>
        <dbReference type="EMBL" id="RCJ40758.1"/>
    </source>
</evidence>
<evidence type="ECO:0000256" key="6">
    <source>
        <dbReference type="ARBA" id="ARBA00048348"/>
    </source>
</evidence>
<comment type="similarity">
    <text evidence="1">Belongs to the beta-class carbonic anhydrase family.</text>
</comment>
<feature type="binding site" evidence="7">
    <location>
        <position position="100"/>
    </location>
    <ligand>
        <name>Zn(2+)</name>
        <dbReference type="ChEBI" id="CHEBI:29105"/>
    </ligand>
</feature>
<feature type="binding site" evidence="7">
    <location>
        <position position="102"/>
    </location>
    <ligand>
        <name>Zn(2+)</name>
        <dbReference type="ChEBI" id="CHEBI:29105"/>
    </ligand>
</feature>
<feature type="binding site" evidence="7">
    <location>
        <position position="153"/>
    </location>
    <ligand>
        <name>Zn(2+)</name>
        <dbReference type="ChEBI" id="CHEBI:29105"/>
    </ligand>
</feature>
<feature type="transmembrane region" description="Helical" evidence="8">
    <location>
        <begin position="12"/>
        <end position="35"/>
    </location>
</feature>
<dbReference type="InterPro" id="IPR015892">
    <property type="entry name" value="Carbonic_anhydrase_CS"/>
</dbReference>
<keyword evidence="3 7" id="KW-0479">Metal-binding</keyword>
<dbReference type="PANTHER" id="PTHR11002">
    <property type="entry name" value="CARBONIC ANHYDRASE"/>
    <property type="match status" value="1"/>
</dbReference>